<dbReference type="PROSITE" id="PS00893">
    <property type="entry name" value="NUDIX_BOX"/>
    <property type="match status" value="1"/>
</dbReference>
<dbReference type="GO" id="GO:0004081">
    <property type="term" value="F:bis(5'-nucleosyl)-tetraphosphatase (asymmetrical) activity"/>
    <property type="evidence" value="ECO:0007669"/>
    <property type="project" value="TreeGrafter"/>
</dbReference>
<protein>
    <submittedName>
        <fullName evidence="3">DNA mismatch repair protein MutT</fullName>
    </submittedName>
    <submittedName>
        <fullName evidence="4">Putative NUDIX family NTP pyrophosphohydrolase</fullName>
    </submittedName>
</protein>
<dbReference type="InterPro" id="IPR015797">
    <property type="entry name" value="NUDIX_hydrolase-like_dom_sf"/>
</dbReference>
<dbReference type="Proteomes" id="UP000642938">
    <property type="component" value="Unassembled WGS sequence"/>
</dbReference>
<dbReference type="EMBL" id="BMHZ01000001">
    <property type="protein sequence ID" value="GGG98099.1"/>
    <property type="molecule type" value="Genomic_DNA"/>
</dbReference>
<dbReference type="Gene3D" id="3.90.79.10">
    <property type="entry name" value="Nucleoside Triphosphate Pyrophosphohydrolase"/>
    <property type="match status" value="1"/>
</dbReference>
<dbReference type="RefSeq" id="WP_183761944.1">
    <property type="nucleotide sequence ID" value="NZ_BMHZ01000001.1"/>
</dbReference>
<organism evidence="4 5">
    <name type="scientific">Pedobacter zeae</name>
    <dbReference type="NCBI Taxonomy" id="1737356"/>
    <lineage>
        <taxon>Bacteria</taxon>
        <taxon>Pseudomonadati</taxon>
        <taxon>Bacteroidota</taxon>
        <taxon>Sphingobacteriia</taxon>
        <taxon>Sphingobacteriales</taxon>
        <taxon>Sphingobacteriaceae</taxon>
        <taxon>Pedobacter</taxon>
    </lineage>
</organism>
<keyword evidence="1 4" id="KW-0378">Hydrolase</keyword>
<dbReference type="Proteomes" id="UP000532273">
    <property type="component" value="Unassembled WGS sequence"/>
</dbReference>
<evidence type="ECO:0000313" key="4">
    <source>
        <dbReference type="EMBL" id="MBB4107629.1"/>
    </source>
</evidence>
<reference evidence="4 5" key="3">
    <citation type="submission" date="2020-08" db="EMBL/GenBank/DDBJ databases">
        <title>Genomic Encyclopedia of Type Strains, Phase IV (KMG-IV): sequencing the most valuable type-strain genomes for metagenomic binning, comparative biology and taxonomic classification.</title>
        <authorList>
            <person name="Goeker M."/>
        </authorList>
    </citation>
    <scope>NUCLEOTIDE SEQUENCE [LARGE SCALE GENOMIC DNA]</scope>
    <source>
        <strain evidence="4 5">DSM 100774</strain>
    </source>
</reference>
<dbReference type="SUPFAM" id="SSF55811">
    <property type="entry name" value="Nudix"/>
    <property type="match status" value="1"/>
</dbReference>
<evidence type="ECO:0000259" key="2">
    <source>
        <dbReference type="PROSITE" id="PS51462"/>
    </source>
</evidence>
<dbReference type="PROSITE" id="PS51462">
    <property type="entry name" value="NUDIX"/>
    <property type="match status" value="1"/>
</dbReference>
<feature type="domain" description="Nudix hydrolase" evidence="2">
    <location>
        <begin position="1"/>
        <end position="148"/>
    </location>
</feature>
<dbReference type="Pfam" id="PF00293">
    <property type="entry name" value="NUDIX"/>
    <property type="match status" value="1"/>
</dbReference>
<dbReference type="InterPro" id="IPR000086">
    <property type="entry name" value="NUDIX_hydrolase_dom"/>
</dbReference>
<comment type="caution">
    <text evidence="4">The sequence shown here is derived from an EMBL/GenBank/DDBJ whole genome shotgun (WGS) entry which is preliminary data.</text>
</comment>
<gene>
    <name evidence="3" type="ORF">GCM10007422_10210</name>
    <name evidence="4" type="ORF">GGQ60_001610</name>
</gene>
<sequence length="152" mass="17177">MKQSAGILLFRKKDEEIEFFLAHPGGPFFINKDQGFWTVPKGEIDEHEEPLAAAIREFAEETGKKLSGDFIELTPIVQKGGKKVFCWAIAGNLAPEVFVSNTFELEWPPRSGKRQSYPEMDKAAWFNYPDAVKYINERQVALLDELIAKLGG</sequence>
<dbReference type="InterPro" id="IPR020084">
    <property type="entry name" value="NUDIX_hydrolase_CS"/>
</dbReference>
<evidence type="ECO:0000256" key="1">
    <source>
        <dbReference type="ARBA" id="ARBA00022801"/>
    </source>
</evidence>
<dbReference type="GO" id="GO:0006167">
    <property type="term" value="P:AMP biosynthetic process"/>
    <property type="evidence" value="ECO:0007669"/>
    <property type="project" value="TreeGrafter"/>
</dbReference>
<reference evidence="3" key="4">
    <citation type="submission" date="2024-05" db="EMBL/GenBank/DDBJ databases">
        <authorList>
            <person name="Sun Q."/>
            <person name="Zhou Y."/>
        </authorList>
    </citation>
    <scope>NUCLEOTIDE SEQUENCE</scope>
    <source>
        <strain evidence="3">CGMCC 1.15287</strain>
    </source>
</reference>
<accession>A0A7W6P4I7</accession>
<reference evidence="6" key="2">
    <citation type="journal article" date="2019" name="Int. J. Syst. Evol. Microbiol.">
        <title>The Global Catalogue of Microorganisms (GCM) 10K type strain sequencing project: providing services to taxonomists for standard genome sequencing and annotation.</title>
        <authorList>
            <consortium name="The Broad Institute Genomics Platform"/>
            <consortium name="The Broad Institute Genome Sequencing Center for Infectious Disease"/>
            <person name="Wu L."/>
            <person name="Ma J."/>
        </authorList>
    </citation>
    <scope>NUCLEOTIDE SEQUENCE [LARGE SCALE GENOMIC DNA]</scope>
    <source>
        <strain evidence="6">CGMCC 1.15287</strain>
    </source>
</reference>
<name>A0A7W6P4I7_9SPHI</name>
<proteinExistence type="predicted"/>
<evidence type="ECO:0000313" key="3">
    <source>
        <dbReference type="EMBL" id="GGG98099.1"/>
    </source>
</evidence>
<evidence type="ECO:0000313" key="5">
    <source>
        <dbReference type="Proteomes" id="UP000532273"/>
    </source>
</evidence>
<dbReference type="EMBL" id="JACIEF010000002">
    <property type="protein sequence ID" value="MBB4107629.1"/>
    <property type="molecule type" value="Genomic_DNA"/>
</dbReference>
<dbReference type="AlphaFoldDB" id="A0A7W6P4I7"/>
<dbReference type="PANTHER" id="PTHR21340:SF0">
    <property type="entry name" value="BIS(5'-NUCLEOSYL)-TETRAPHOSPHATASE [ASYMMETRICAL]"/>
    <property type="match status" value="1"/>
</dbReference>
<dbReference type="InterPro" id="IPR051325">
    <property type="entry name" value="Nudix_hydrolase_domain"/>
</dbReference>
<evidence type="ECO:0000313" key="6">
    <source>
        <dbReference type="Proteomes" id="UP000642938"/>
    </source>
</evidence>
<reference evidence="3" key="1">
    <citation type="journal article" date="2014" name="Int. J. Syst. Evol. Microbiol.">
        <title>Complete genome of a new Firmicutes species belonging to the dominant human colonic microbiota ('Ruminococcus bicirculans') reveals two chromosomes and a selective capacity to utilize plant glucans.</title>
        <authorList>
            <consortium name="NISC Comparative Sequencing Program"/>
            <person name="Wegmann U."/>
            <person name="Louis P."/>
            <person name="Goesmann A."/>
            <person name="Henrissat B."/>
            <person name="Duncan S.H."/>
            <person name="Flint H.J."/>
        </authorList>
    </citation>
    <scope>NUCLEOTIDE SEQUENCE</scope>
    <source>
        <strain evidence="3">CGMCC 1.15287</strain>
    </source>
</reference>
<dbReference type="PANTHER" id="PTHR21340">
    <property type="entry name" value="DIADENOSINE 5,5-P1,P4-TETRAPHOSPHATE PYROPHOSPHOHYDROLASE MUTT"/>
    <property type="match status" value="1"/>
</dbReference>
<dbReference type="CDD" id="cd04662">
    <property type="entry name" value="NUDIX_Hydrolase"/>
    <property type="match status" value="1"/>
</dbReference>
<keyword evidence="6" id="KW-1185">Reference proteome</keyword>
<dbReference type="GO" id="GO:0006754">
    <property type="term" value="P:ATP biosynthetic process"/>
    <property type="evidence" value="ECO:0007669"/>
    <property type="project" value="TreeGrafter"/>
</dbReference>